<feature type="compositionally biased region" description="Polar residues" evidence="1">
    <location>
        <begin position="706"/>
        <end position="722"/>
    </location>
</feature>
<gene>
    <name evidence="3" type="ORF">LTR82_009119</name>
</gene>
<organism evidence="3 4">
    <name type="scientific">Friedmanniomyces endolithicus</name>
    <dbReference type="NCBI Taxonomy" id="329885"/>
    <lineage>
        <taxon>Eukaryota</taxon>
        <taxon>Fungi</taxon>
        <taxon>Dikarya</taxon>
        <taxon>Ascomycota</taxon>
        <taxon>Pezizomycotina</taxon>
        <taxon>Dothideomycetes</taxon>
        <taxon>Dothideomycetidae</taxon>
        <taxon>Mycosphaerellales</taxon>
        <taxon>Teratosphaeriaceae</taxon>
        <taxon>Friedmanniomyces</taxon>
    </lineage>
</organism>
<dbReference type="Proteomes" id="UP001168146">
    <property type="component" value="Unassembled WGS sequence"/>
</dbReference>
<dbReference type="PANTHER" id="PTHR35391">
    <property type="entry name" value="C2H2-TYPE DOMAIN-CONTAINING PROTEIN-RELATED"/>
    <property type="match status" value="1"/>
</dbReference>
<feature type="compositionally biased region" description="Polar residues" evidence="1">
    <location>
        <begin position="34"/>
        <end position="47"/>
    </location>
</feature>
<feature type="domain" description="DUF6590" evidence="2">
    <location>
        <begin position="264"/>
        <end position="414"/>
    </location>
</feature>
<feature type="compositionally biased region" description="Low complexity" evidence="1">
    <location>
        <begin position="48"/>
        <end position="63"/>
    </location>
</feature>
<dbReference type="PANTHER" id="PTHR35391:SF5">
    <property type="entry name" value="DUF6590 DOMAIN-CONTAINING PROTEIN"/>
    <property type="match status" value="1"/>
</dbReference>
<dbReference type="AlphaFoldDB" id="A0AAN6J800"/>
<evidence type="ECO:0000256" key="1">
    <source>
        <dbReference type="SAM" id="MobiDB-lite"/>
    </source>
</evidence>
<evidence type="ECO:0000313" key="3">
    <source>
        <dbReference type="EMBL" id="KAK0319784.1"/>
    </source>
</evidence>
<reference evidence="3" key="1">
    <citation type="submission" date="2021-12" db="EMBL/GenBank/DDBJ databases">
        <title>Black yeast isolated from Biological Soil Crust.</title>
        <authorList>
            <person name="Kurbessoian T."/>
        </authorList>
    </citation>
    <scope>NUCLEOTIDE SEQUENCE</scope>
    <source>
        <strain evidence="3">CCFEE 5208</strain>
    </source>
</reference>
<dbReference type="InterPro" id="IPR046497">
    <property type="entry name" value="DUF6590"/>
</dbReference>
<feature type="domain" description="DUF6590" evidence="2">
    <location>
        <begin position="799"/>
        <end position="962"/>
    </location>
</feature>
<protein>
    <recommendedName>
        <fullName evidence="2">DUF6590 domain-containing protein</fullName>
    </recommendedName>
</protein>
<evidence type="ECO:0000259" key="2">
    <source>
        <dbReference type="Pfam" id="PF20233"/>
    </source>
</evidence>
<feature type="region of interest" description="Disordered" evidence="1">
    <location>
        <begin position="536"/>
        <end position="556"/>
    </location>
</feature>
<sequence>MQPTPRDHGLESGKAGDLQVTSVTSSTVPTQPPMSISGQTTGCLSDTASQGSASSGSPASASSEVDHPLRRQYFAAARELSVAKGRHYDWETEKADELGKRDLIRDQEREPEVSDIDFESTYSALRQQIQQEMRDRLKKAESLRDQCINQGLDVNDVRWHHLSTHDVTAGVYGARERTKTIGSRVAGALSSNHAPDESREAGPVHSTGMDYDGVAYDRTYGPAEGVTDKALKASCGVEAHVLVRGVAAASSDYDDLYQVHPEPRRFFVLGKIFSLLWAEAIDVDSDTGSEITRDTRYNRPVFSKRRRFIVVHVSPDHFSAVPITRYQSRSSSGRNAKHKIVAIVNTVSSNDTPIITNVAVPRTVPLAIKAKPDEEGAGLSRQTRLVLSKIYTLEYSVKVRSWGTIDPQHLPNLLLRLREAWAKQTTVKPIAASLQRVSAEPLKFLPASIPPPSFAAAKIASELERSSTIENALGPDRSVSNAWDLSALGSRLYPESADGARRLEMPRARETGAALRKAPRFPGFYSAAAQVDAPSRGLVDHAPPTQRRPASYASGLTSSSHSAARAMSLSQSSAIYPYYDQRQCLHYAYDSERDLILYENGRCMPRLTQIPRSTLEVPATPSTANQAYRVGPPQRVPAYTAYPRETFTSAVQQRRAPDHGNCDSSQQPRWHPDLRPQMPLSTRATNDVRGPRRPPPGEQARATLAQLASSDHSSIRTSLSPSSAFLKSRQSSAVSEPRILSSTSPATGVRITSASEPKQVITDPALFAQNIKAHQILYGTTGEQESLFTSFRIVQQPETFFVVGRAFSILWSEPAGESSTEVTSMVSNDVAPNHSPFTTGRYGTRVYSKIRRFVVVRAGAAYCTALPILTYGGMGVAKPGVVTSEHAIIYSGHQSLATRPEELPRRGELPMQAQPIRLVLDERPKRLDPMSRINCARVHTIEHNVKVKPLGMVHPASLEALTTQFFAVWLPPAIPVSQKGAITDKAAAPQAAAASNTSSKAARVNMERVIEHEMKRGQTQAQSIQAVVQRYTAAGHSKKGVEALVRAALSLPGPEVPAVLETVAAVASQQSYGLGADVFGSGNIELSSAEQDGQVQGVRIGGV</sequence>
<accession>A0AAN6J800</accession>
<feature type="compositionally biased region" description="Low complexity" evidence="1">
    <location>
        <begin position="19"/>
        <end position="29"/>
    </location>
</feature>
<feature type="region of interest" description="Disordered" evidence="1">
    <location>
        <begin position="1"/>
        <end position="66"/>
    </location>
</feature>
<name>A0AAN6J800_9PEZI</name>
<comment type="caution">
    <text evidence="3">The sequence shown here is derived from an EMBL/GenBank/DDBJ whole genome shotgun (WGS) entry which is preliminary data.</text>
</comment>
<feature type="region of interest" description="Disordered" evidence="1">
    <location>
        <begin position="185"/>
        <end position="207"/>
    </location>
</feature>
<proteinExistence type="predicted"/>
<feature type="region of interest" description="Disordered" evidence="1">
    <location>
        <begin position="651"/>
        <end position="722"/>
    </location>
</feature>
<dbReference type="Pfam" id="PF20233">
    <property type="entry name" value="DUF6590"/>
    <property type="match status" value="2"/>
</dbReference>
<evidence type="ECO:0000313" key="4">
    <source>
        <dbReference type="Proteomes" id="UP001168146"/>
    </source>
</evidence>
<feature type="compositionally biased region" description="Basic and acidic residues" evidence="1">
    <location>
        <begin position="1"/>
        <end position="11"/>
    </location>
</feature>
<dbReference type="EMBL" id="JASUXU010000028">
    <property type="protein sequence ID" value="KAK0319784.1"/>
    <property type="molecule type" value="Genomic_DNA"/>
</dbReference>